<dbReference type="EMBL" id="BARV01039436">
    <property type="protein sequence ID" value="GAI57095.1"/>
    <property type="molecule type" value="Genomic_DNA"/>
</dbReference>
<sequence>MVICDRFGNSTLAYQGYGRELGLSTAEVVNNLATQGLKPALIIFLDLLPERGLARKQILEDHFE</sequence>
<organism evidence="7">
    <name type="scientific">marine sediment metagenome</name>
    <dbReference type="NCBI Taxonomy" id="412755"/>
    <lineage>
        <taxon>unclassified sequences</taxon>
        <taxon>metagenomes</taxon>
        <taxon>ecological metagenomes</taxon>
    </lineage>
</organism>
<comment type="caution">
    <text evidence="7">The sequence shown here is derived from an EMBL/GenBank/DDBJ whole genome shotgun (WGS) entry which is preliminary data.</text>
</comment>
<dbReference type="GO" id="GO:0006233">
    <property type="term" value="P:dTDP biosynthetic process"/>
    <property type="evidence" value="ECO:0007669"/>
    <property type="project" value="InterPro"/>
</dbReference>
<dbReference type="AlphaFoldDB" id="X1R1W9"/>
<gene>
    <name evidence="7" type="ORF">S06H3_60451</name>
</gene>
<dbReference type="InterPro" id="IPR018095">
    <property type="entry name" value="Thymidylate_kin_CS"/>
</dbReference>
<dbReference type="Gene3D" id="3.40.50.300">
    <property type="entry name" value="P-loop containing nucleotide triphosphate hydrolases"/>
    <property type="match status" value="1"/>
</dbReference>
<evidence type="ECO:0000256" key="5">
    <source>
        <dbReference type="ARBA" id="ARBA00022840"/>
    </source>
</evidence>
<dbReference type="InterPro" id="IPR039430">
    <property type="entry name" value="Thymidylate_kin-like_dom"/>
</dbReference>
<evidence type="ECO:0000256" key="2">
    <source>
        <dbReference type="ARBA" id="ARBA00022727"/>
    </source>
</evidence>
<dbReference type="Pfam" id="PF02223">
    <property type="entry name" value="Thymidylate_kin"/>
    <property type="match status" value="1"/>
</dbReference>
<name>X1R1W9_9ZZZZ</name>
<feature type="domain" description="Thymidylate kinase-like" evidence="6">
    <location>
        <begin position="2"/>
        <end position="57"/>
    </location>
</feature>
<evidence type="ECO:0000256" key="3">
    <source>
        <dbReference type="ARBA" id="ARBA00022741"/>
    </source>
</evidence>
<dbReference type="SUPFAM" id="SSF52540">
    <property type="entry name" value="P-loop containing nucleoside triphosphate hydrolases"/>
    <property type="match status" value="1"/>
</dbReference>
<proteinExistence type="predicted"/>
<evidence type="ECO:0000313" key="7">
    <source>
        <dbReference type="EMBL" id="GAI57095.1"/>
    </source>
</evidence>
<evidence type="ECO:0000256" key="1">
    <source>
        <dbReference type="ARBA" id="ARBA00022679"/>
    </source>
</evidence>
<keyword evidence="2" id="KW-0545">Nucleotide biosynthesis</keyword>
<keyword evidence="1" id="KW-0808">Transferase</keyword>
<feature type="non-terminal residue" evidence="7">
    <location>
        <position position="64"/>
    </location>
</feature>
<accession>X1R1W9</accession>
<keyword evidence="5" id="KW-0067">ATP-binding</keyword>
<keyword evidence="4" id="KW-0418">Kinase</keyword>
<keyword evidence="3" id="KW-0547">Nucleotide-binding</keyword>
<protein>
    <recommendedName>
        <fullName evidence="6">Thymidylate kinase-like domain-containing protein</fullName>
    </recommendedName>
</protein>
<dbReference type="GO" id="GO:0005524">
    <property type="term" value="F:ATP binding"/>
    <property type="evidence" value="ECO:0007669"/>
    <property type="project" value="UniProtKB-KW"/>
</dbReference>
<dbReference type="PROSITE" id="PS01331">
    <property type="entry name" value="THYMIDYLATE_KINASE"/>
    <property type="match status" value="1"/>
</dbReference>
<evidence type="ECO:0000259" key="6">
    <source>
        <dbReference type="Pfam" id="PF02223"/>
    </source>
</evidence>
<reference evidence="7" key="1">
    <citation type="journal article" date="2014" name="Front. Microbiol.">
        <title>High frequency of phylogenetically diverse reductive dehalogenase-homologous genes in deep subseafloor sedimentary metagenomes.</title>
        <authorList>
            <person name="Kawai M."/>
            <person name="Futagami T."/>
            <person name="Toyoda A."/>
            <person name="Takaki Y."/>
            <person name="Nishi S."/>
            <person name="Hori S."/>
            <person name="Arai W."/>
            <person name="Tsubouchi T."/>
            <person name="Morono Y."/>
            <person name="Uchiyama I."/>
            <person name="Ito T."/>
            <person name="Fujiyama A."/>
            <person name="Inagaki F."/>
            <person name="Takami H."/>
        </authorList>
    </citation>
    <scope>NUCLEOTIDE SEQUENCE</scope>
    <source>
        <strain evidence="7">Expedition CK06-06</strain>
    </source>
</reference>
<evidence type="ECO:0000256" key="4">
    <source>
        <dbReference type="ARBA" id="ARBA00022777"/>
    </source>
</evidence>
<dbReference type="InterPro" id="IPR027417">
    <property type="entry name" value="P-loop_NTPase"/>
</dbReference>
<dbReference type="GO" id="GO:0004798">
    <property type="term" value="F:dTMP kinase activity"/>
    <property type="evidence" value="ECO:0007669"/>
    <property type="project" value="InterPro"/>
</dbReference>